<evidence type="ECO:0000313" key="1">
    <source>
        <dbReference type="EMBL" id="GIU43483.1"/>
    </source>
</evidence>
<name>A0ABQ4P7V0_9GAMM</name>
<keyword evidence="2" id="KW-1185">Reference proteome</keyword>
<protein>
    <recommendedName>
        <fullName evidence="3">GTP-binding protein</fullName>
    </recommendedName>
</protein>
<dbReference type="RefSeq" id="WP_220780317.1">
    <property type="nucleotide sequence ID" value="NZ_BPEY01000015.1"/>
</dbReference>
<sequence length="68" mass="7951">MQHDKWACPKCNQREFETGEIRVSGGFWSRIFDMQNKRYYAVTCSNCSYTEFYKGKSSALGNAFDLFT</sequence>
<dbReference type="Pfam" id="PF09855">
    <property type="entry name" value="Zn_ribbon_13"/>
    <property type="match status" value="1"/>
</dbReference>
<comment type="caution">
    <text evidence="1">The sequence shown here is derived from an EMBL/GenBank/DDBJ whole genome shotgun (WGS) entry which is preliminary data.</text>
</comment>
<evidence type="ECO:0000313" key="2">
    <source>
        <dbReference type="Proteomes" id="UP000887104"/>
    </source>
</evidence>
<dbReference type="EMBL" id="BPEY01000015">
    <property type="protein sequence ID" value="GIU43483.1"/>
    <property type="molecule type" value="Genomic_DNA"/>
</dbReference>
<reference evidence="1" key="1">
    <citation type="submission" date="2021-05" db="EMBL/GenBank/DDBJ databases">
        <title>Molecular characterization for Shewanella algae harboring chromosomal blaOXA-55-like strains isolated from clinical and environment sample.</title>
        <authorList>
            <person name="Ohama Y."/>
            <person name="Aoki K."/>
            <person name="Harada S."/>
            <person name="Moriya K."/>
            <person name="Ishii Y."/>
            <person name="Tateda K."/>
        </authorList>
    </citation>
    <scope>NUCLEOTIDE SEQUENCE</scope>
    <source>
        <strain evidence="1">JCM 11563</strain>
    </source>
</reference>
<dbReference type="Proteomes" id="UP000887104">
    <property type="component" value="Unassembled WGS sequence"/>
</dbReference>
<dbReference type="InterPro" id="IPR018652">
    <property type="entry name" value="DUF2082_NA-bd_Znr"/>
</dbReference>
<proteinExistence type="predicted"/>
<gene>
    <name evidence="1" type="ORF">TUM4438_12510</name>
</gene>
<accession>A0ABQ4P7V0</accession>
<organism evidence="1 2">
    <name type="scientific">Shewanella sairae</name>
    <dbReference type="NCBI Taxonomy" id="190310"/>
    <lineage>
        <taxon>Bacteria</taxon>
        <taxon>Pseudomonadati</taxon>
        <taxon>Pseudomonadota</taxon>
        <taxon>Gammaproteobacteria</taxon>
        <taxon>Alteromonadales</taxon>
        <taxon>Shewanellaceae</taxon>
        <taxon>Shewanella</taxon>
    </lineage>
</organism>
<evidence type="ECO:0008006" key="3">
    <source>
        <dbReference type="Google" id="ProtNLM"/>
    </source>
</evidence>